<sequence length="106" mass="11489">PGISRETPCLLRQRHLTGITACFLINSVPSLYCHCTEVGQNNISDGIFVSCAFLLSVVNTFLLSISISLCFLLISRCRNAHLSSTSLEISITAAFTSTSMIEESCV</sequence>
<accession>A0A3P8X303</accession>
<keyword evidence="1" id="KW-0812">Transmembrane</keyword>
<dbReference type="Proteomes" id="UP000265120">
    <property type="component" value="Chromosome 20"/>
</dbReference>
<reference evidence="2" key="3">
    <citation type="submission" date="2025-09" db="UniProtKB">
        <authorList>
            <consortium name="Ensembl"/>
        </authorList>
    </citation>
    <scope>IDENTIFICATION</scope>
</reference>
<protein>
    <submittedName>
        <fullName evidence="2">Uncharacterized protein</fullName>
    </submittedName>
</protein>
<proteinExistence type="predicted"/>
<evidence type="ECO:0000313" key="3">
    <source>
        <dbReference type="Proteomes" id="UP000265120"/>
    </source>
</evidence>
<organism evidence="2 3">
    <name type="scientific">Cynoglossus semilaevis</name>
    <name type="common">Tongue sole</name>
    <dbReference type="NCBI Taxonomy" id="244447"/>
    <lineage>
        <taxon>Eukaryota</taxon>
        <taxon>Metazoa</taxon>
        <taxon>Chordata</taxon>
        <taxon>Craniata</taxon>
        <taxon>Vertebrata</taxon>
        <taxon>Euteleostomi</taxon>
        <taxon>Actinopterygii</taxon>
        <taxon>Neopterygii</taxon>
        <taxon>Teleostei</taxon>
        <taxon>Neoteleostei</taxon>
        <taxon>Acanthomorphata</taxon>
        <taxon>Carangaria</taxon>
        <taxon>Pleuronectiformes</taxon>
        <taxon>Pleuronectoidei</taxon>
        <taxon>Cynoglossidae</taxon>
        <taxon>Cynoglossinae</taxon>
        <taxon>Cynoglossus</taxon>
    </lineage>
</organism>
<feature type="transmembrane region" description="Helical" evidence="1">
    <location>
        <begin position="47"/>
        <end position="74"/>
    </location>
</feature>
<keyword evidence="3" id="KW-1185">Reference proteome</keyword>
<dbReference type="AlphaFoldDB" id="A0A3P8X303"/>
<reference evidence="2" key="2">
    <citation type="submission" date="2025-08" db="UniProtKB">
        <authorList>
            <consortium name="Ensembl"/>
        </authorList>
    </citation>
    <scope>IDENTIFICATION</scope>
</reference>
<keyword evidence="1" id="KW-1133">Transmembrane helix</keyword>
<evidence type="ECO:0000313" key="2">
    <source>
        <dbReference type="Ensembl" id="ENSCSEP00000033197.1"/>
    </source>
</evidence>
<name>A0A3P8X303_CYNSE</name>
<keyword evidence="1" id="KW-0472">Membrane</keyword>
<evidence type="ECO:0000256" key="1">
    <source>
        <dbReference type="SAM" id="Phobius"/>
    </source>
</evidence>
<dbReference type="InParanoid" id="A0A3P8X303"/>
<reference evidence="2 3" key="1">
    <citation type="journal article" date="2014" name="Nat. Genet.">
        <title>Whole-genome sequence of a flatfish provides insights into ZW sex chromosome evolution and adaptation to a benthic lifestyle.</title>
        <authorList>
            <person name="Chen S."/>
            <person name="Zhang G."/>
            <person name="Shao C."/>
            <person name="Huang Q."/>
            <person name="Liu G."/>
            <person name="Zhang P."/>
            <person name="Song W."/>
            <person name="An N."/>
            <person name="Chalopin D."/>
            <person name="Volff J.N."/>
            <person name="Hong Y."/>
            <person name="Li Q."/>
            <person name="Sha Z."/>
            <person name="Zhou H."/>
            <person name="Xie M."/>
            <person name="Yu Q."/>
            <person name="Liu Y."/>
            <person name="Xiang H."/>
            <person name="Wang N."/>
            <person name="Wu K."/>
            <person name="Yang C."/>
            <person name="Zhou Q."/>
            <person name="Liao X."/>
            <person name="Yang L."/>
            <person name="Hu Q."/>
            <person name="Zhang J."/>
            <person name="Meng L."/>
            <person name="Jin L."/>
            <person name="Tian Y."/>
            <person name="Lian J."/>
            <person name="Yang J."/>
            <person name="Miao G."/>
            <person name="Liu S."/>
            <person name="Liang Z."/>
            <person name="Yan F."/>
            <person name="Li Y."/>
            <person name="Sun B."/>
            <person name="Zhang H."/>
            <person name="Zhang J."/>
            <person name="Zhu Y."/>
            <person name="Du M."/>
            <person name="Zhao Y."/>
            <person name="Schartl M."/>
            <person name="Tang Q."/>
            <person name="Wang J."/>
        </authorList>
    </citation>
    <scope>NUCLEOTIDE SEQUENCE</scope>
</reference>
<dbReference type="Ensembl" id="ENSCSET00000033624.1">
    <property type="protein sequence ID" value="ENSCSEP00000033197.1"/>
    <property type="gene ID" value="ENSCSEG00000021310.1"/>
</dbReference>